<dbReference type="STRING" id="675120.N1PVJ8"/>
<evidence type="ECO:0000313" key="3">
    <source>
        <dbReference type="EMBL" id="EME47402.1"/>
    </source>
</evidence>
<feature type="compositionally biased region" description="Polar residues" evidence="2">
    <location>
        <begin position="74"/>
        <end position="85"/>
    </location>
</feature>
<sequence>MPKASRANSSARQERRHNPLSEEYSPTAPLKQKASKKRKSTHEDGEQQNYVDSKSSRRILYLGQDLAAEDEAENQISRPPQQNPAFTFRTDVVSDEEDGGAELGEHDDEEAWGSDEEVEEIEVDPNDLDMFNKFNPEFDPSTLLVPNVGEDQAQEPGRNLADLILEKIAAHEAQQQGQDTGMPMQVQGGGSPEDAVELPAKVVEVYTQVGLLLSRYKSGKLPKPFKILPTLPQWDILISITRPDSWTPNAVYEATKIFTSSRPAVAQAFCSDVLLPRAREDIRETKKLNVHLYKAMKKSLYKPEAFFRGLLFPLAGSGTCTLREAQIISSVLQRVSIPVLHSATALYRLCEIAAEQMMHDVESAGACNIFIRTLLEKKYALPFRVVDALVFHFLRFRAMQQADGEDVSMSGAGLSKKGAADLKLPVLWHQSLLAFAQRYKNEITEDQREALLDLLLVRGHKQIGPEVRRELLEGRGRGVVAEESVADGGDDTMMDA</sequence>
<dbReference type="Proteomes" id="UP000016933">
    <property type="component" value="Unassembled WGS sequence"/>
</dbReference>
<dbReference type="PANTHER" id="PTHR12821:SF0">
    <property type="entry name" value="BYSTIN"/>
    <property type="match status" value="1"/>
</dbReference>
<dbReference type="GO" id="GO:0030515">
    <property type="term" value="F:snoRNA binding"/>
    <property type="evidence" value="ECO:0007669"/>
    <property type="project" value="EnsemblFungi"/>
</dbReference>
<evidence type="ECO:0000256" key="2">
    <source>
        <dbReference type="SAM" id="MobiDB-lite"/>
    </source>
</evidence>
<gene>
    <name evidence="3" type="ORF">DOTSEDRAFT_69362</name>
</gene>
<feature type="region of interest" description="Disordered" evidence="2">
    <location>
        <begin position="1"/>
        <end position="57"/>
    </location>
</feature>
<keyword evidence="4" id="KW-1185">Reference proteome</keyword>
<evidence type="ECO:0000313" key="4">
    <source>
        <dbReference type="Proteomes" id="UP000016933"/>
    </source>
</evidence>
<accession>N1PVJ8</accession>
<feature type="region of interest" description="Disordered" evidence="2">
    <location>
        <begin position="70"/>
        <end position="115"/>
    </location>
</feature>
<dbReference type="InterPro" id="IPR007955">
    <property type="entry name" value="Bystin"/>
</dbReference>
<proteinExistence type="inferred from homology"/>
<dbReference type="HOGENOM" id="CLU_029727_0_1_1"/>
<protein>
    <recommendedName>
        <fullName evidence="5">Bystin-like protein</fullName>
    </recommendedName>
</protein>
<dbReference type="EMBL" id="KB446536">
    <property type="protein sequence ID" value="EME47402.1"/>
    <property type="molecule type" value="Genomic_DNA"/>
</dbReference>
<comment type="similarity">
    <text evidence="1">Belongs to the bystin family.</text>
</comment>
<name>N1PVJ8_DOTSN</name>
<organism evidence="3 4">
    <name type="scientific">Dothistroma septosporum (strain NZE10 / CBS 128990)</name>
    <name type="common">Red band needle blight fungus</name>
    <name type="synonym">Mycosphaerella pini</name>
    <dbReference type="NCBI Taxonomy" id="675120"/>
    <lineage>
        <taxon>Eukaryota</taxon>
        <taxon>Fungi</taxon>
        <taxon>Dikarya</taxon>
        <taxon>Ascomycota</taxon>
        <taxon>Pezizomycotina</taxon>
        <taxon>Dothideomycetes</taxon>
        <taxon>Dothideomycetidae</taxon>
        <taxon>Mycosphaerellales</taxon>
        <taxon>Mycosphaerellaceae</taxon>
        <taxon>Dothistroma</taxon>
    </lineage>
</organism>
<dbReference type="OrthoDB" id="2192561at2759"/>
<evidence type="ECO:0000256" key="1">
    <source>
        <dbReference type="ARBA" id="ARBA00007114"/>
    </source>
</evidence>
<evidence type="ECO:0008006" key="5">
    <source>
        <dbReference type="Google" id="ProtNLM"/>
    </source>
</evidence>
<dbReference type="GO" id="GO:0016973">
    <property type="term" value="P:poly(A)+ mRNA export from nucleus"/>
    <property type="evidence" value="ECO:0007669"/>
    <property type="project" value="EnsemblFungi"/>
</dbReference>
<dbReference type="GO" id="GO:0005737">
    <property type="term" value="C:cytoplasm"/>
    <property type="evidence" value="ECO:0007669"/>
    <property type="project" value="EnsemblFungi"/>
</dbReference>
<dbReference type="GO" id="GO:0000447">
    <property type="term" value="P:endonucleolytic cleavage in ITS1 to separate SSU-rRNA from 5.8S rRNA and LSU-rRNA from tricistronic rRNA transcript (SSU-rRNA, 5.8S rRNA, LSU-rRNA)"/>
    <property type="evidence" value="ECO:0007669"/>
    <property type="project" value="EnsemblFungi"/>
</dbReference>
<feature type="compositionally biased region" description="Polar residues" evidence="2">
    <location>
        <begin position="1"/>
        <end position="11"/>
    </location>
</feature>
<reference evidence="4" key="1">
    <citation type="journal article" date="2012" name="PLoS Genet.">
        <title>The genomes of the fungal plant pathogens Cladosporium fulvum and Dothistroma septosporum reveal adaptation to different hosts and lifestyles but also signatures of common ancestry.</title>
        <authorList>
            <person name="de Wit P.J.G.M."/>
            <person name="van der Burgt A."/>
            <person name="Oekmen B."/>
            <person name="Stergiopoulos I."/>
            <person name="Abd-Elsalam K.A."/>
            <person name="Aerts A.L."/>
            <person name="Bahkali A.H."/>
            <person name="Beenen H.G."/>
            <person name="Chettri P."/>
            <person name="Cox M.P."/>
            <person name="Datema E."/>
            <person name="de Vries R.P."/>
            <person name="Dhillon B."/>
            <person name="Ganley A.R."/>
            <person name="Griffiths S.A."/>
            <person name="Guo Y."/>
            <person name="Hamelin R.C."/>
            <person name="Henrissat B."/>
            <person name="Kabir M.S."/>
            <person name="Jashni M.K."/>
            <person name="Kema G."/>
            <person name="Klaubauf S."/>
            <person name="Lapidus A."/>
            <person name="Levasseur A."/>
            <person name="Lindquist E."/>
            <person name="Mehrabi R."/>
            <person name="Ohm R.A."/>
            <person name="Owen T.J."/>
            <person name="Salamov A."/>
            <person name="Schwelm A."/>
            <person name="Schijlen E."/>
            <person name="Sun H."/>
            <person name="van den Burg H.A."/>
            <person name="van Ham R.C.H.J."/>
            <person name="Zhang S."/>
            <person name="Goodwin S.B."/>
            <person name="Grigoriev I.V."/>
            <person name="Collemare J."/>
            <person name="Bradshaw R.E."/>
        </authorList>
    </citation>
    <scope>NUCLEOTIDE SEQUENCE [LARGE SCALE GENOMIC DNA]</scope>
    <source>
        <strain evidence="4">NZE10 / CBS 128990</strain>
    </source>
</reference>
<dbReference type="OMA" id="TKLPVIW"/>
<dbReference type="GO" id="GO:0030688">
    <property type="term" value="C:preribosome, small subunit precursor"/>
    <property type="evidence" value="ECO:0007669"/>
    <property type="project" value="EnsemblFungi"/>
</dbReference>
<dbReference type="Pfam" id="PF05291">
    <property type="entry name" value="Bystin"/>
    <property type="match status" value="1"/>
</dbReference>
<dbReference type="AlphaFoldDB" id="N1PVJ8"/>
<dbReference type="eggNOG" id="KOG3871">
    <property type="taxonomic scope" value="Eukaryota"/>
</dbReference>
<dbReference type="GO" id="GO:0032040">
    <property type="term" value="C:small-subunit processome"/>
    <property type="evidence" value="ECO:0007669"/>
    <property type="project" value="EnsemblFungi"/>
</dbReference>
<dbReference type="GO" id="GO:0030686">
    <property type="term" value="C:90S preribosome"/>
    <property type="evidence" value="ECO:0007669"/>
    <property type="project" value="EnsemblFungi"/>
</dbReference>
<feature type="compositionally biased region" description="Acidic residues" evidence="2">
    <location>
        <begin position="93"/>
        <end position="115"/>
    </location>
</feature>
<reference evidence="3 4" key="2">
    <citation type="journal article" date="2012" name="PLoS Pathog.">
        <title>Diverse lifestyles and strategies of plant pathogenesis encoded in the genomes of eighteen Dothideomycetes fungi.</title>
        <authorList>
            <person name="Ohm R.A."/>
            <person name="Feau N."/>
            <person name="Henrissat B."/>
            <person name="Schoch C.L."/>
            <person name="Horwitz B.A."/>
            <person name="Barry K.W."/>
            <person name="Condon B.J."/>
            <person name="Copeland A.C."/>
            <person name="Dhillon B."/>
            <person name="Glaser F."/>
            <person name="Hesse C.N."/>
            <person name="Kosti I."/>
            <person name="LaButti K."/>
            <person name="Lindquist E.A."/>
            <person name="Lucas S."/>
            <person name="Salamov A.A."/>
            <person name="Bradshaw R.E."/>
            <person name="Ciuffetti L."/>
            <person name="Hamelin R.C."/>
            <person name="Kema G.H.J."/>
            <person name="Lawrence C."/>
            <person name="Scott J.A."/>
            <person name="Spatafora J.W."/>
            <person name="Turgeon B.G."/>
            <person name="de Wit P.J.G.M."/>
            <person name="Zhong S."/>
            <person name="Goodwin S.B."/>
            <person name="Grigoriev I.V."/>
        </authorList>
    </citation>
    <scope>NUCLEOTIDE SEQUENCE [LARGE SCALE GENOMIC DNA]</scope>
    <source>
        <strain evidence="4">NZE10 / CBS 128990</strain>
    </source>
</reference>
<dbReference type="PANTHER" id="PTHR12821">
    <property type="entry name" value="BYSTIN"/>
    <property type="match status" value="1"/>
</dbReference>